<protein>
    <submittedName>
        <fullName evidence="1">Phage integrase family protein</fullName>
    </submittedName>
</protein>
<keyword evidence="2" id="KW-1185">Reference proteome</keyword>
<feature type="non-terminal residue" evidence="1">
    <location>
        <position position="1"/>
    </location>
</feature>
<gene>
    <name evidence="1" type="ORF">SHD_0465</name>
</gene>
<dbReference type="Proteomes" id="UP000017548">
    <property type="component" value="Unassembled WGS sequence"/>
</dbReference>
<proteinExistence type="predicted"/>
<comment type="caution">
    <text evidence="1">The sequence shown here is derived from an EMBL/GenBank/DDBJ whole genome shotgun (WGS) entry which is preliminary data.</text>
</comment>
<evidence type="ECO:0000313" key="1">
    <source>
        <dbReference type="EMBL" id="ESE42892.1"/>
    </source>
</evidence>
<name>A0ABP2ZC98_9GAMM</name>
<evidence type="ECO:0000313" key="2">
    <source>
        <dbReference type="Proteomes" id="UP000017548"/>
    </source>
</evidence>
<organism evidence="1 2">
    <name type="scientific">Shewanella decolorationis S12</name>
    <dbReference type="NCBI Taxonomy" id="1353536"/>
    <lineage>
        <taxon>Bacteria</taxon>
        <taxon>Pseudomonadati</taxon>
        <taxon>Pseudomonadota</taxon>
        <taxon>Gammaproteobacteria</taxon>
        <taxon>Alteromonadales</taxon>
        <taxon>Shewanellaceae</taxon>
        <taxon>Shewanella</taxon>
    </lineage>
</organism>
<dbReference type="EMBL" id="AXZL01000042">
    <property type="protein sequence ID" value="ESE42892.1"/>
    <property type="molecule type" value="Genomic_DNA"/>
</dbReference>
<accession>A0ABP2ZC98</accession>
<sequence>PRSWVEHYNINGGQKGANSFSQAATRALGWTRPCAGRRHSYAQERMSELQNSGLNRAHALEVVSQEMGHFRPEITETYLR</sequence>
<reference evidence="1 2" key="1">
    <citation type="journal article" date="2013" name="Genome Announc.">
        <title>Draft Genome Sequence of Shewanella decolorationis S12, a Dye-Degrading Bacterium Isolated from a Wastewater Treatment Plant.</title>
        <authorList>
            <person name="Xu M."/>
            <person name="Fang Y."/>
            <person name="Liu J."/>
            <person name="Chen X."/>
            <person name="Sun G."/>
            <person name="Guo J."/>
            <person name="Hua Z."/>
            <person name="Tu Q."/>
            <person name="Wu L."/>
            <person name="Zhou J."/>
            <person name="Liu X."/>
        </authorList>
    </citation>
    <scope>NUCLEOTIDE SEQUENCE [LARGE SCALE GENOMIC DNA]</scope>
    <source>
        <strain evidence="1 2">S12</strain>
    </source>
</reference>